<protein>
    <submittedName>
        <fullName evidence="2">Uncharacterized protein</fullName>
    </submittedName>
</protein>
<keyword evidence="1" id="KW-0732">Signal</keyword>
<accession>A0ABW4P3G8</accession>
<keyword evidence="3" id="KW-1185">Reference proteome</keyword>
<comment type="caution">
    <text evidence="2">The sequence shown here is derived from an EMBL/GenBank/DDBJ whole genome shotgun (WGS) entry which is preliminary data.</text>
</comment>
<evidence type="ECO:0000313" key="2">
    <source>
        <dbReference type="EMBL" id="MFD1811570.1"/>
    </source>
</evidence>
<organism evidence="2 3">
    <name type="scientific">Rhodococcus gannanensis</name>
    <dbReference type="NCBI Taxonomy" id="1960308"/>
    <lineage>
        <taxon>Bacteria</taxon>
        <taxon>Bacillati</taxon>
        <taxon>Actinomycetota</taxon>
        <taxon>Actinomycetes</taxon>
        <taxon>Mycobacteriales</taxon>
        <taxon>Nocardiaceae</taxon>
        <taxon>Rhodococcus</taxon>
    </lineage>
</organism>
<dbReference type="Proteomes" id="UP001597286">
    <property type="component" value="Unassembled WGS sequence"/>
</dbReference>
<evidence type="ECO:0000313" key="3">
    <source>
        <dbReference type="Proteomes" id="UP001597286"/>
    </source>
</evidence>
<reference evidence="3" key="1">
    <citation type="journal article" date="2019" name="Int. J. Syst. Evol. Microbiol.">
        <title>The Global Catalogue of Microorganisms (GCM) 10K type strain sequencing project: providing services to taxonomists for standard genome sequencing and annotation.</title>
        <authorList>
            <consortium name="The Broad Institute Genomics Platform"/>
            <consortium name="The Broad Institute Genome Sequencing Center for Infectious Disease"/>
            <person name="Wu L."/>
            <person name="Ma J."/>
        </authorList>
    </citation>
    <scope>NUCLEOTIDE SEQUENCE [LARGE SCALE GENOMIC DNA]</scope>
    <source>
        <strain evidence="3">DT72</strain>
    </source>
</reference>
<feature type="chain" id="PRO_5046833508" evidence="1">
    <location>
        <begin position="29"/>
        <end position="147"/>
    </location>
</feature>
<name>A0ABW4P3G8_9NOCA</name>
<gene>
    <name evidence="2" type="ORF">ACFSJG_05040</name>
</gene>
<dbReference type="RefSeq" id="WP_378484101.1">
    <property type="nucleotide sequence ID" value="NZ_JBHUFB010000007.1"/>
</dbReference>
<evidence type="ECO:0000256" key="1">
    <source>
        <dbReference type="SAM" id="SignalP"/>
    </source>
</evidence>
<dbReference type="EMBL" id="JBHUFB010000007">
    <property type="protein sequence ID" value="MFD1811570.1"/>
    <property type="molecule type" value="Genomic_DNA"/>
</dbReference>
<proteinExistence type="predicted"/>
<sequence>MTTLLVRTALTAAVAAPLLLLCIGTASAASITSTADVIENDVTASVEGVPLGTLCGATLVDQTTGTVVEDVPATSPGDDGWQGYSWGGVPDGTYQVRHVCTVDDDVVYTVTYTDLVAPAEIRPMFGSVDTGSGWVGEPGLIEQLFGS</sequence>
<feature type="signal peptide" evidence="1">
    <location>
        <begin position="1"/>
        <end position="28"/>
    </location>
</feature>